<dbReference type="Proteomes" id="UP000663722">
    <property type="component" value="Chromosome"/>
</dbReference>
<dbReference type="Gene3D" id="3.30.70.1900">
    <property type="match status" value="1"/>
</dbReference>
<protein>
    <submittedName>
        <fullName evidence="2">CRISPR-associated protein, Cas6</fullName>
    </submittedName>
</protein>
<proteinExistence type="predicted"/>
<dbReference type="Pfam" id="PF01881">
    <property type="entry name" value="Cas_Cas6_C"/>
    <property type="match status" value="1"/>
</dbReference>
<dbReference type="KEGG" id="dmm:dnm_042460"/>
<dbReference type="InterPro" id="IPR049435">
    <property type="entry name" value="Cas_Cas6_C"/>
</dbReference>
<evidence type="ECO:0000313" key="2">
    <source>
        <dbReference type="EMBL" id="QTA88204.1"/>
    </source>
</evidence>
<gene>
    <name evidence="2" type="ORF">dnm_042460</name>
</gene>
<evidence type="ECO:0000313" key="3">
    <source>
        <dbReference type="Proteomes" id="UP000663722"/>
    </source>
</evidence>
<dbReference type="RefSeq" id="WP_207683077.1">
    <property type="nucleotide sequence ID" value="NZ_CP061800.1"/>
</dbReference>
<dbReference type="AlphaFoldDB" id="A0A975BM32"/>
<feature type="domain" description="CRISPR associated protein Cas6 C-terminal" evidence="1">
    <location>
        <begin position="120"/>
        <end position="235"/>
    </location>
</feature>
<name>A0A975BM32_9BACT</name>
<sequence>MFRIRMTLPKRKSVAYNYTDILHDAIVNAWISAGADAEKVTGFHARPWNFASLGWRRGQENRAHTLIISTPDPELSEYIRKLKPGDTAYARAVTAEAVDFSEAEIFADPDPIGPGQKGIGVLMLSPLAISRNNKEKKGHRWHSNLNEADLSSVVNHRLSRLAGREVSLEVHADKLYLRANPRHDVLIPVKEFPNGKRAFVIGMKAPLVLKGNVNDLRLAWYAGIGEKTRNGFGCVGLAEKGVGR</sequence>
<organism evidence="2 3">
    <name type="scientific">Desulfonema magnum</name>
    <dbReference type="NCBI Taxonomy" id="45655"/>
    <lineage>
        <taxon>Bacteria</taxon>
        <taxon>Pseudomonadati</taxon>
        <taxon>Thermodesulfobacteriota</taxon>
        <taxon>Desulfobacteria</taxon>
        <taxon>Desulfobacterales</taxon>
        <taxon>Desulfococcaceae</taxon>
        <taxon>Desulfonema</taxon>
    </lineage>
</organism>
<dbReference type="EMBL" id="CP061800">
    <property type="protein sequence ID" value="QTA88204.1"/>
    <property type="molecule type" value="Genomic_DNA"/>
</dbReference>
<evidence type="ECO:0000259" key="1">
    <source>
        <dbReference type="Pfam" id="PF01881"/>
    </source>
</evidence>
<reference evidence="2" key="1">
    <citation type="journal article" date="2021" name="Microb. Physiol.">
        <title>Proteogenomic Insights into the Physiology of Marine, Sulfate-Reducing, Filamentous Desulfonema limicola and Desulfonema magnum.</title>
        <authorList>
            <person name="Schnaars V."/>
            <person name="Wohlbrand L."/>
            <person name="Scheve S."/>
            <person name="Hinrichs C."/>
            <person name="Reinhardt R."/>
            <person name="Rabus R."/>
        </authorList>
    </citation>
    <scope>NUCLEOTIDE SEQUENCE</scope>
    <source>
        <strain evidence="2">4be13</strain>
    </source>
</reference>
<keyword evidence="3" id="KW-1185">Reference proteome</keyword>
<accession>A0A975BM32</accession>